<dbReference type="InterPro" id="IPR011009">
    <property type="entry name" value="Kinase-like_dom_sf"/>
</dbReference>
<evidence type="ECO:0000313" key="2">
    <source>
        <dbReference type="EMBL" id="CAD1831852.1"/>
    </source>
</evidence>
<sequence length="231" mass="26312">MAGRVASSQATDAFEYMLLEGDPDHLSTVFSTPNRISPWIDPTMLKLKHRIGRGPFGDVWIATHHHLTEDESRFYEVAVKMLYPIKDDQLQVFSARFDEIFCKCQGVESVCFLHGISIQNGRVCIAMKFYEGSVGDKMARLKGGRLPLSDALRYGSDLAQEYWISTLKDYWSLILSHATSFLTKMTVQFLEILGFHLCFLGFHCRAQTWFIGLGHQITWLQNNGNLRLGVL</sequence>
<proteinExistence type="predicted"/>
<name>A0A6V7PLT5_ANACO</name>
<dbReference type="SUPFAM" id="SSF56112">
    <property type="entry name" value="Protein kinase-like (PK-like)"/>
    <property type="match status" value="1"/>
</dbReference>
<dbReference type="GO" id="GO:0004672">
    <property type="term" value="F:protein kinase activity"/>
    <property type="evidence" value="ECO:0007669"/>
    <property type="project" value="InterPro"/>
</dbReference>
<organism evidence="2">
    <name type="scientific">Ananas comosus var. bracteatus</name>
    <name type="common">red pineapple</name>
    <dbReference type="NCBI Taxonomy" id="296719"/>
    <lineage>
        <taxon>Eukaryota</taxon>
        <taxon>Viridiplantae</taxon>
        <taxon>Streptophyta</taxon>
        <taxon>Embryophyta</taxon>
        <taxon>Tracheophyta</taxon>
        <taxon>Spermatophyta</taxon>
        <taxon>Magnoliopsida</taxon>
        <taxon>Liliopsida</taxon>
        <taxon>Poales</taxon>
        <taxon>Bromeliaceae</taxon>
        <taxon>Bromelioideae</taxon>
        <taxon>Ananas</taxon>
    </lineage>
</organism>
<accession>A0A6V7PLT5</accession>
<gene>
    <name evidence="2" type="ORF">CB5_LOCUS15063</name>
</gene>
<dbReference type="Pfam" id="PF07714">
    <property type="entry name" value="PK_Tyr_Ser-Thr"/>
    <property type="match status" value="1"/>
</dbReference>
<dbReference type="PANTHER" id="PTHR47209:SF1">
    <property type="entry name" value="OS06G0639500 PROTEIN"/>
    <property type="match status" value="1"/>
</dbReference>
<feature type="domain" description="Serine-threonine/tyrosine-protein kinase catalytic" evidence="1">
    <location>
        <begin position="45"/>
        <end position="160"/>
    </location>
</feature>
<dbReference type="AlphaFoldDB" id="A0A6V7PLT5"/>
<dbReference type="InterPro" id="IPR053293">
    <property type="entry name" value="OCM_Kinase"/>
</dbReference>
<protein>
    <recommendedName>
        <fullName evidence="1">Serine-threonine/tyrosine-protein kinase catalytic domain-containing protein</fullName>
    </recommendedName>
</protein>
<reference evidence="2" key="1">
    <citation type="submission" date="2020-07" db="EMBL/GenBank/DDBJ databases">
        <authorList>
            <person name="Lin J."/>
        </authorList>
    </citation>
    <scope>NUCLEOTIDE SEQUENCE</scope>
</reference>
<dbReference type="PANTHER" id="PTHR47209">
    <property type="entry name" value="OS06G0639500 PROTEIN"/>
    <property type="match status" value="1"/>
</dbReference>
<dbReference type="EMBL" id="LR862149">
    <property type="protein sequence ID" value="CAD1831852.1"/>
    <property type="molecule type" value="Genomic_DNA"/>
</dbReference>
<dbReference type="InterPro" id="IPR001245">
    <property type="entry name" value="Ser-Thr/Tyr_kinase_cat_dom"/>
</dbReference>
<dbReference type="Gene3D" id="3.30.200.20">
    <property type="entry name" value="Phosphorylase Kinase, domain 1"/>
    <property type="match status" value="1"/>
</dbReference>
<evidence type="ECO:0000259" key="1">
    <source>
        <dbReference type="Pfam" id="PF07714"/>
    </source>
</evidence>